<dbReference type="EC" id="5.4.99.-" evidence="3"/>
<comment type="similarity">
    <text evidence="1 3">Belongs to the terpene cyclase/mutase family.</text>
</comment>
<evidence type="ECO:0000259" key="5">
    <source>
        <dbReference type="Pfam" id="PF13249"/>
    </source>
</evidence>
<dbReference type="CDD" id="cd02892">
    <property type="entry name" value="SQCY_1"/>
    <property type="match status" value="1"/>
</dbReference>
<accession>A0A6C0VCV3</accession>
<dbReference type="InterPro" id="IPR032697">
    <property type="entry name" value="SQ_cyclase_N"/>
</dbReference>
<proteinExistence type="evidence at transcript level"/>
<dbReference type="AlphaFoldDB" id="A0A6C0VCV3"/>
<dbReference type="PANTHER" id="PTHR11764">
    <property type="entry name" value="TERPENE CYCLASE/MUTASE FAMILY MEMBER"/>
    <property type="match status" value="1"/>
</dbReference>
<dbReference type="GO" id="GO:0016104">
    <property type="term" value="P:triterpenoid biosynthetic process"/>
    <property type="evidence" value="ECO:0007669"/>
    <property type="project" value="InterPro"/>
</dbReference>
<dbReference type="Gene3D" id="1.50.10.20">
    <property type="match status" value="2"/>
</dbReference>
<organism evidence="6">
    <name type="scientific">Lactuca sativa</name>
    <name type="common">Garden lettuce</name>
    <dbReference type="NCBI Taxonomy" id="4236"/>
    <lineage>
        <taxon>Eukaryota</taxon>
        <taxon>Viridiplantae</taxon>
        <taxon>Streptophyta</taxon>
        <taxon>Embryophyta</taxon>
        <taxon>Tracheophyta</taxon>
        <taxon>Spermatophyta</taxon>
        <taxon>Magnoliopsida</taxon>
        <taxon>eudicotyledons</taxon>
        <taxon>Gunneridae</taxon>
        <taxon>Pentapetalae</taxon>
        <taxon>asterids</taxon>
        <taxon>campanulids</taxon>
        <taxon>Asterales</taxon>
        <taxon>Asteraceae</taxon>
        <taxon>Cichorioideae</taxon>
        <taxon>Cichorieae</taxon>
        <taxon>Lactucinae</taxon>
        <taxon>Lactuca</taxon>
    </lineage>
</organism>
<dbReference type="NCBIfam" id="TIGR01787">
    <property type="entry name" value="squalene_cyclas"/>
    <property type="match status" value="1"/>
</dbReference>
<dbReference type="InterPro" id="IPR018333">
    <property type="entry name" value="Squalene_cyclase"/>
</dbReference>
<evidence type="ECO:0000256" key="3">
    <source>
        <dbReference type="RuleBase" id="RU362003"/>
    </source>
</evidence>
<sequence length="764" mass="89069">MWRLRIGQGDKDDPYLFSTNNFVGRQIWEFDENYVATPEELEQVKQARCFFFNNRHKQKPCGDYLWRFQFLREKNFKQTIPREIVVEENEISYGIVTNTLKRSVRYWAALQASDGHWPSANNGCHYFMPPIIMCLYITGHLDTFFLAEDRKEILRYIYYHQNEDGGWGFHIEGHSIMFCTTLNYICMRMLGEGPDGGHENACSRARKWIIDHGSVTAIPSWGKTWLSILGLYEWSGSNPMPPEFWLLPSFLPFSPGNIWCYCRMVYMPMSYLYGKRFIGPITPLILQLRKELYSIPYHEVKWTKVRHACAKEDIYYPHPWLQDLAWDAIYVAVEPILTRWPFKNLIREKALTTTMKHIHYEDENSRYITIGCVEKALCMLACWVEDPNGDYFKKHLTRIRDMIWVQEDGMTVQSFGSQHWDSVLSIHALIDCNMVDETGPTLEKGHEFIKHSQIKDNPSGDFRSMYRHISKGGWTYSDQDHGWQLSDCTAHGLMCCLLLAKMPREIVGEKIKTKHLFDSINLLLSLQYKNGGFSGWEPAGSPKWLEMLNPSEMFADIMIEYQYVECTSSVLQAMILFQKLYPDHRTQEVAKCISNAVRFLEDTQWPDGSWYGEWGVCFTYATWFATKGLFAAGKTFDESPTIRKATEFLLKIQQEDGGWGESYRSCPNLEFTPLEGNRSHSVQTSWCLMSLIYCGQAERDPTPIHRGAKFLINSQMEDGDYPQEEITGSFRKNCMLHYASHRNVFPIWALAEYRNRVSLSSRSI</sequence>
<gene>
    <name evidence="6" type="primary">OSC4</name>
</gene>
<dbReference type="PROSITE" id="PS01074">
    <property type="entry name" value="TERPENE_SYNTHASES"/>
    <property type="match status" value="1"/>
</dbReference>
<dbReference type="InterPro" id="IPR002365">
    <property type="entry name" value="Terpene_synthase_CS"/>
</dbReference>
<feature type="domain" description="Squalene cyclase C-terminal" evidence="4">
    <location>
        <begin position="419"/>
        <end position="755"/>
    </location>
</feature>
<name>A0A6C0VCV3_LACSA</name>
<dbReference type="InterPro" id="IPR032696">
    <property type="entry name" value="SQ_cyclase_C"/>
</dbReference>
<dbReference type="GO" id="GO:0016866">
    <property type="term" value="F:intramolecular transferase activity"/>
    <property type="evidence" value="ECO:0007669"/>
    <property type="project" value="InterPro"/>
</dbReference>
<dbReference type="InterPro" id="IPR008930">
    <property type="entry name" value="Terpenoid_cyclase/PrenylTrfase"/>
</dbReference>
<keyword evidence="2" id="KW-0677">Repeat</keyword>
<dbReference type="EMBL" id="MN107545">
    <property type="protein sequence ID" value="QIB85403.1"/>
    <property type="molecule type" value="mRNA"/>
</dbReference>
<dbReference type="GO" id="GO:0005811">
    <property type="term" value="C:lipid droplet"/>
    <property type="evidence" value="ECO:0007669"/>
    <property type="project" value="InterPro"/>
</dbReference>
<protein>
    <recommendedName>
        <fullName evidence="3">Terpene cyclase/mutase family member</fullName>
        <ecNumber evidence="3">5.4.99.-</ecNumber>
    </recommendedName>
</protein>
<dbReference type="Pfam" id="PF13243">
    <property type="entry name" value="SQHop_cyclase_C"/>
    <property type="match status" value="1"/>
</dbReference>
<reference evidence="6" key="1">
    <citation type="submission" date="2019-06" db="EMBL/GenBank/DDBJ databases">
        <authorList>
            <person name="Choi Y.E."/>
            <person name="Han J.Y."/>
        </authorList>
    </citation>
    <scope>NUCLEOTIDE SEQUENCE</scope>
</reference>
<evidence type="ECO:0000256" key="2">
    <source>
        <dbReference type="ARBA" id="ARBA00022737"/>
    </source>
</evidence>
<dbReference type="PANTHER" id="PTHR11764:SF71">
    <property type="entry name" value="TERPENE CYCLASE_MUTASE FAMILY MEMBER"/>
    <property type="match status" value="1"/>
</dbReference>
<evidence type="ECO:0000313" key="6">
    <source>
        <dbReference type="EMBL" id="QIB85403.1"/>
    </source>
</evidence>
<dbReference type="SUPFAM" id="SSF48239">
    <property type="entry name" value="Terpenoid cyclases/Protein prenyltransferases"/>
    <property type="match status" value="2"/>
</dbReference>
<keyword evidence="3" id="KW-0413">Isomerase</keyword>
<feature type="domain" description="Squalene cyclase N-terminal" evidence="5">
    <location>
        <begin position="101"/>
        <end position="405"/>
    </location>
</feature>
<dbReference type="Pfam" id="PF13249">
    <property type="entry name" value="SQHop_cyclase_N"/>
    <property type="match status" value="1"/>
</dbReference>
<evidence type="ECO:0000256" key="1">
    <source>
        <dbReference type="ARBA" id="ARBA00009755"/>
    </source>
</evidence>
<evidence type="ECO:0000259" key="4">
    <source>
        <dbReference type="Pfam" id="PF13243"/>
    </source>
</evidence>
<dbReference type="FunFam" id="1.50.10.20:FF:000011">
    <property type="entry name" value="Terpene cyclase/mutase family member"/>
    <property type="match status" value="1"/>
</dbReference>